<evidence type="ECO:0000256" key="8">
    <source>
        <dbReference type="PROSITE-ProRule" id="PRU00094"/>
    </source>
</evidence>
<dbReference type="Gene3D" id="3.30.50.10">
    <property type="entry name" value="Erythroid Transcription Factor GATA-1, subunit A"/>
    <property type="match status" value="1"/>
</dbReference>
<dbReference type="Proteomes" id="UP001465755">
    <property type="component" value="Unassembled WGS sequence"/>
</dbReference>
<dbReference type="PANTHER" id="PTHR47172:SF24">
    <property type="entry name" value="GATA ZINC FINGER DOMAIN-CONTAINING PROTEIN 14-RELATED"/>
    <property type="match status" value="1"/>
</dbReference>
<keyword evidence="2 8" id="KW-0863">Zinc-finger</keyword>
<keyword evidence="4" id="KW-0805">Transcription regulation</keyword>
<keyword evidence="5" id="KW-0804">Transcription</keyword>
<sequence length="559" mass="58590">MEVDRASPFALAMDVKPFKGKVVSSFAGGATRGPGIKACVQCNATRTPQWREGPEGPKTLCNACGVKRCRQLRQMIEGRKPASNTTKHSAATLNKMSSAPVDHVKLEEHTTATPCKRLNSSPVVKRPVRKAAAKSASRTAEFGRTGDWPTEDEDLLWARGSLACTTTLRTSSADSLEHNSDSAEELCWTPAHARHNNNAAAAPHPPFSPMVAAVAVAGGAAPADQQANTTAAATATEAAPGSVSSDALAATQRLNPSGAQAPLPTAAVQSLTAVHIKGLQEALRGLPDEQHAKMAALNVELDDCAREITNADAAVAAVAKILAIKQAAATRARHGALDLASDPKFVSALARGAKILSGSTVLAESIDVQQKAFHLMHRRMPPTESLVSALSVELRGFAAGASAEEQAQGTVPQLVKFLVLAMLVGVGARVAPTMGQHSVAHALRLLDADDPGWQSRGAQRIQSLAGSAGSVDKLVDEGAPHKLTAVLEKSQSRDVVKDVLKALEALIQHDQGREALVRTGIVDVLQQQGQNATWQDDSDVQASVSGLSVALQIQQNHVE</sequence>
<evidence type="ECO:0000256" key="5">
    <source>
        <dbReference type="ARBA" id="ARBA00023163"/>
    </source>
</evidence>
<evidence type="ECO:0000256" key="3">
    <source>
        <dbReference type="ARBA" id="ARBA00022833"/>
    </source>
</evidence>
<name>A0AAW1PCB8_9CHLO</name>
<dbReference type="InterPro" id="IPR000679">
    <property type="entry name" value="Znf_GATA"/>
</dbReference>
<dbReference type="InterPro" id="IPR016024">
    <property type="entry name" value="ARM-type_fold"/>
</dbReference>
<proteinExistence type="inferred from homology"/>
<evidence type="ECO:0000313" key="12">
    <source>
        <dbReference type="Proteomes" id="UP001465755"/>
    </source>
</evidence>
<evidence type="ECO:0000256" key="9">
    <source>
        <dbReference type="SAM" id="MobiDB-lite"/>
    </source>
</evidence>
<gene>
    <name evidence="11" type="ORF">WJX73_004421</name>
</gene>
<evidence type="ECO:0000259" key="10">
    <source>
        <dbReference type="PROSITE" id="PS50114"/>
    </source>
</evidence>
<dbReference type="PROSITE" id="PS00344">
    <property type="entry name" value="GATA_ZN_FINGER_1"/>
    <property type="match status" value="1"/>
</dbReference>
<dbReference type="EMBL" id="JALJOQ010000034">
    <property type="protein sequence ID" value="KAK9807096.1"/>
    <property type="molecule type" value="Genomic_DNA"/>
</dbReference>
<feature type="region of interest" description="Disordered" evidence="9">
    <location>
        <begin position="227"/>
        <end position="246"/>
    </location>
</feature>
<dbReference type="GO" id="GO:0008270">
    <property type="term" value="F:zinc ion binding"/>
    <property type="evidence" value="ECO:0007669"/>
    <property type="project" value="UniProtKB-KW"/>
</dbReference>
<dbReference type="Pfam" id="PF00320">
    <property type="entry name" value="GATA"/>
    <property type="match status" value="1"/>
</dbReference>
<evidence type="ECO:0000256" key="4">
    <source>
        <dbReference type="ARBA" id="ARBA00023015"/>
    </source>
</evidence>
<protein>
    <recommendedName>
        <fullName evidence="10">GATA-type domain-containing protein</fullName>
    </recommendedName>
</protein>
<dbReference type="GO" id="GO:0006355">
    <property type="term" value="P:regulation of DNA-templated transcription"/>
    <property type="evidence" value="ECO:0007669"/>
    <property type="project" value="InterPro"/>
</dbReference>
<keyword evidence="12" id="KW-1185">Reference proteome</keyword>
<dbReference type="SUPFAM" id="SSF48371">
    <property type="entry name" value="ARM repeat"/>
    <property type="match status" value="1"/>
</dbReference>
<reference evidence="11 12" key="1">
    <citation type="journal article" date="2024" name="Nat. Commun.">
        <title>Phylogenomics reveals the evolutionary origins of lichenization in chlorophyte algae.</title>
        <authorList>
            <person name="Puginier C."/>
            <person name="Libourel C."/>
            <person name="Otte J."/>
            <person name="Skaloud P."/>
            <person name="Haon M."/>
            <person name="Grisel S."/>
            <person name="Petersen M."/>
            <person name="Berrin J.G."/>
            <person name="Delaux P.M."/>
            <person name="Dal Grande F."/>
            <person name="Keller J."/>
        </authorList>
    </citation>
    <scope>NUCLEOTIDE SEQUENCE [LARGE SCALE GENOMIC DNA]</scope>
    <source>
        <strain evidence="11 12">SAG 2036</strain>
    </source>
</reference>
<dbReference type="Gene3D" id="1.25.10.10">
    <property type="entry name" value="Leucine-rich Repeat Variant"/>
    <property type="match status" value="1"/>
</dbReference>
<evidence type="ECO:0000256" key="1">
    <source>
        <dbReference type="ARBA" id="ARBA00022723"/>
    </source>
</evidence>
<comment type="similarity">
    <text evidence="6">Belongs to the type IV zinc-finger family. Class B subfamily.</text>
</comment>
<dbReference type="SMART" id="SM00401">
    <property type="entry name" value="ZnF_GATA"/>
    <property type="match status" value="1"/>
</dbReference>
<dbReference type="PROSITE" id="PS50114">
    <property type="entry name" value="GATA_ZN_FINGER_2"/>
    <property type="match status" value="1"/>
</dbReference>
<feature type="compositionally biased region" description="Low complexity" evidence="9">
    <location>
        <begin position="227"/>
        <end position="239"/>
    </location>
</feature>
<organism evidence="11 12">
    <name type="scientific">Symbiochloris irregularis</name>
    <dbReference type="NCBI Taxonomy" id="706552"/>
    <lineage>
        <taxon>Eukaryota</taxon>
        <taxon>Viridiplantae</taxon>
        <taxon>Chlorophyta</taxon>
        <taxon>core chlorophytes</taxon>
        <taxon>Trebouxiophyceae</taxon>
        <taxon>Trebouxiales</taxon>
        <taxon>Trebouxiaceae</taxon>
        <taxon>Symbiochloris</taxon>
    </lineage>
</organism>
<evidence type="ECO:0000256" key="2">
    <source>
        <dbReference type="ARBA" id="ARBA00022771"/>
    </source>
</evidence>
<feature type="domain" description="GATA-type" evidence="10">
    <location>
        <begin position="39"/>
        <end position="66"/>
    </location>
</feature>
<dbReference type="InterPro" id="IPR011989">
    <property type="entry name" value="ARM-like"/>
</dbReference>
<keyword evidence="3" id="KW-0862">Zinc</keyword>
<dbReference type="GO" id="GO:0043565">
    <property type="term" value="F:sequence-specific DNA binding"/>
    <property type="evidence" value="ECO:0007669"/>
    <property type="project" value="InterPro"/>
</dbReference>
<comment type="caution">
    <text evidence="11">The sequence shown here is derived from an EMBL/GenBank/DDBJ whole genome shotgun (WGS) entry which is preliminary data.</text>
</comment>
<dbReference type="AlphaFoldDB" id="A0AAW1PCB8"/>
<dbReference type="CDD" id="cd00202">
    <property type="entry name" value="ZnF_GATA"/>
    <property type="match status" value="1"/>
</dbReference>
<dbReference type="InterPro" id="IPR013088">
    <property type="entry name" value="Znf_NHR/GATA"/>
</dbReference>
<evidence type="ECO:0000256" key="6">
    <source>
        <dbReference type="ARBA" id="ARBA00024019"/>
    </source>
</evidence>
<dbReference type="PANTHER" id="PTHR47172">
    <property type="entry name" value="OS01G0976800 PROTEIN"/>
    <property type="match status" value="1"/>
</dbReference>
<keyword evidence="1" id="KW-0479">Metal-binding</keyword>
<evidence type="ECO:0000256" key="7">
    <source>
        <dbReference type="ARBA" id="ARBA00037539"/>
    </source>
</evidence>
<dbReference type="SUPFAM" id="SSF57716">
    <property type="entry name" value="Glucocorticoid receptor-like (DNA-binding domain)"/>
    <property type="match status" value="1"/>
</dbReference>
<accession>A0AAW1PCB8</accession>
<evidence type="ECO:0000313" key="11">
    <source>
        <dbReference type="EMBL" id="KAK9807096.1"/>
    </source>
</evidence>
<comment type="function">
    <text evidence="7">Transcriptional regulator that specifically binds 5'-GATA-3' or 5'-GAT-3' motifs within gene promoters.</text>
</comment>
<feature type="region of interest" description="Disordered" evidence="9">
    <location>
        <begin position="117"/>
        <end position="150"/>
    </location>
</feature>